<dbReference type="Gene3D" id="3.20.20.150">
    <property type="entry name" value="Divalent-metal-dependent TIM barrel enzymes"/>
    <property type="match status" value="1"/>
</dbReference>
<evidence type="ECO:0000259" key="1">
    <source>
        <dbReference type="Pfam" id="PF01261"/>
    </source>
</evidence>
<dbReference type="GO" id="GO:0016853">
    <property type="term" value="F:isomerase activity"/>
    <property type="evidence" value="ECO:0007669"/>
    <property type="project" value="UniProtKB-KW"/>
</dbReference>
<gene>
    <name evidence="2" type="ORF">ENT52_06720</name>
</gene>
<dbReference type="EMBL" id="DSYZ01000127">
    <property type="protein sequence ID" value="HGT83401.1"/>
    <property type="molecule type" value="Genomic_DNA"/>
</dbReference>
<dbReference type="AlphaFoldDB" id="A0A7J3M3E2"/>
<reference evidence="2" key="1">
    <citation type="journal article" date="2020" name="mSystems">
        <title>Genome- and Community-Level Interaction Insights into Carbon Utilization and Element Cycling Functions of Hydrothermarchaeota in Hydrothermal Sediment.</title>
        <authorList>
            <person name="Zhou Z."/>
            <person name="Liu Y."/>
            <person name="Xu W."/>
            <person name="Pan J."/>
            <person name="Luo Z.H."/>
            <person name="Li M."/>
        </authorList>
    </citation>
    <scope>NUCLEOTIDE SEQUENCE [LARGE SCALE GENOMIC DNA]</scope>
    <source>
        <strain evidence="2">SpSt-587</strain>
    </source>
</reference>
<sequence>MKIGAQPDVRHTPKQAFEFVADNNLNHVEILLDHPLYSLEALSYNELIELVWSYDIELLIHAPATSTNFIAISETMRRASYEEMGKVIYLADKCGAEIVTFHLGWNPAFINNGKFYFDAKLYEEHNEKVLRNELKPFIEKSPVTLALENTIAIEGRIKGALSEILEETDLALTLDVGHFNLQRCDFFIENFERVVNLHVHDNNGKSDEHLALGKGKVELSTFPLRGYKNYLTIETREANSILETRDYLIRYMNEVHDRQGTRIRRSSD</sequence>
<protein>
    <submittedName>
        <fullName evidence="2">Sugar phosphate isomerase/epimerase</fullName>
    </submittedName>
</protein>
<comment type="caution">
    <text evidence="2">The sequence shown here is derived from an EMBL/GenBank/DDBJ whole genome shotgun (WGS) entry which is preliminary data.</text>
</comment>
<dbReference type="InterPro" id="IPR036237">
    <property type="entry name" value="Xyl_isomerase-like_sf"/>
</dbReference>
<name>A0A7J3M3E2_ARCFL</name>
<dbReference type="InterPro" id="IPR013022">
    <property type="entry name" value="Xyl_isomerase-like_TIM-brl"/>
</dbReference>
<feature type="domain" description="Xylose isomerase-like TIM barrel" evidence="1">
    <location>
        <begin position="17"/>
        <end position="243"/>
    </location>
</feature>
<evidence type="ECO:0000313" key="2">
    <source>
        <dbReference type="EMBL" id="HGT83401.1"/>
    </source>
</evidence>
<dbReference type="SUPFAM" id="SSF51658">
    <property type="entry name" value="Xylose isomerase-like"/>
    <property type="match status" value="1"/>
</dbReference>
<proteinExistence type="predicted"/>
<accession>A0A7J3M3E2</accession>
<dbReference type="Pfam" id="PF01261">
    <property type="entry name" value="AP_endonuc_2"/>
    <property type="match status" value="1"/>
</dbReference>
<keyword evidence="2" id="KW-0413">Isomerase</keyword>
<organism evidence="2">
    <name type="scientific">Archaeoglobus fulgidus</name>
    <dbReference type="NCBI Taxonomy" id="2234"/>
    <lineage>
        <taxon>Archaea</taxon>
        <taxon>Methanobacteriati</taxon>
        <taxon>Methanobacteriota</taxon>
        <taxon>Archaeoglobi</taxon>
        <taxon>Archaeoglobales</taxon>
        <taxon>Archaeoglobaceae</taxon>
        <taxon>Archaeoglobus</taxon>
    </lineage>
</organism>